<dbReference type="STRING" id="1817825.A2720_01520"/>
<dbReference type="Proteomes" id="UP000178892">
    <property type="component" value="Unassembled WGS sequence"/>
</dbReference>
<evidence type="ECO:0000313" key="4">
    <source>
        <dbReference type="Proteomes" id="UP000178892"/>
    </source>
</evidence>
<protein>
    <submittedName>
        <fullName evidence="3">Uncharacterized protein</fullName>
    </submittedName>
</protein>
<evidence type="ECO:0000313" key="3">
    <source>
        <dbReference type="EMBL" id="OGE81199.1"/>
    </source>
</evidence>
<feature type="region of interest" description="Disordered" evidence="2">
    <location>
        <begin position="1"/>
        <end position="34"/>
    </location>
</feature>
<feature type="coiled-coil region" evidence="1">
    <location>
        <begin position="36"/>
        <end position="67"/>
    </location>
</feature>
<proteinExistence type="predicted"/>
<accession>A0A1F5NU57</accession>
<name>A0A1F5NU57_9BACT</name>
<sequence length="70" mass="8034">MPRPEEDIGGMSERDQAMMRVSEGRVENGDQKPRELQALEKEKESALQALETMAKKLRDQRKNLSKLTGY</sequence>
<organism evidence="3 4">
    <name type="scientific">Candidatus Doudnabacteria bacterium RIFCSPHIGHO2_01_FULL_46_24</name>
    <dbReference type="NCBI Taxonomy" id="1817825"/>
    <lineage>
        <taxon>Bacteria</taxon>
        <taxon>Candidatus Doudnaibacteriota</taxon>
    </lineage>
</organism>
<comment type="caution">
    <text evidence="3">The sequence shown here is derived from an EMBL/GenBank/DDBJ whole genome shotgun (WGS) entry which is preliminary data.</text>
</comment>
<evidence type="ECO:0000256" key="2">
    <source>
        <dbReference type="SAM" id="MobiDB-lite"/>
    </source>
</evidence>
<dbReference type="EMBL" id="MFEL01000010">
    <property type="protein sequence ID" value="OGE81199.1"/>
    <property type="molecule type" value="Genomic_DNA"/>
</dbReference>
<evidence type="ECO:0000256" key="1">
    <source>
        <dbReference type="SAM" id="Coils"/>
    </source>
</evidence>
<dbReference type="AlphaFoldDB" id="A0A1F5NU57"/>
<reference evidence="3 4" key="1">
    <citation type="journal article" date="2016" name="Nat. Commun.">
        <title>Thousands of microbial genomes shed light on interconnected biogeochemical processes in an aquifer system.</title>
        <authorList>
            <person name="Anantharaman K."/>
            <person name="Brown C.T."/>
            <person name="Hug L.A."/>
            <person name="Sharon I."/>
            <person name="Castelle C.J."/>
            <person name="Probst A.J."/>
            <person name="Thomas B.C."/>
            <person name="Singh A."/>
            <person name="Wilkins M.J."/>
            <person name="Karaoz U."/>
            <person name="Brodie E.L."/>
            <person name="Williams K.H."/>
            <person name="Hubbard S.S."/>
            <person name="Banfield J.F."/>
        </authorList>
    </citation>
    <scope>NUCLEOTIDE SEQUENCE [LARGE SCALE GENOMIC DNA]</scope>
</reference>
<keyword evidence="1" id="KW-0175">Coiled coil</keyword>
<gene>
    <name evidence="3" type="ORF">A2720_01520</name>
</gene>